<name>A0A218WGA3_PUNGR</name>
<feature type="compositionally biased region" description="Polar residues" evidence="1">
    <location>
        <begin position="57"/>
        <end position="79"/>
    </location>
</feature>
<sequence length="360" mass="39492">MERPSKDCQCISKESRRVEDTSSDHQYDHEQQAFQFLSASSSQASSSREEHRPLPTDQCQWQSPDTNCRPSSPNVQNHRQPSHGFCGGSNGTSSSRPTEVPQQSKDYDMWTSWTPFHGPHGDSQSATGLQQGSFSLFKGNPWNFLNIDEDIKQGSSSSSSNRSSKNRKSVSSVHGTRRPPTARPSSVQHSTPPGFHKQYPNGLASSSKAGPSLHPPRLGPSKAHLDDQYFDDSLLGPDMAASIRALSLASAVQRKGPRNRVSTRGPVPVTVPSTEHQHQHQHQQNPIGLALPSQAGKPGNISEFDLDMAARASFQDLAKIYGQQPDSPPRPTSPETLRLLKQLDEELPPPTPYVPDDLSK</sequence>
<feature type="compositionally biased region" description="Polar residues" evidence="1">
    <location>
        <begin position="91"/>
        <end position="104"/>
    </location>
</feature>
<feature type="compositionally biased region" description="Basic and acidic residues" evidence="1">
    <location>
        <begin position="13"/>
        <end position="31"/>
    </location>
</feature>
<protein>
    <submittedName>
        <fullName evidence="2">Uncharacterized protein</fullName>
    </submittedName>
</protein>
<accession>A0A218WGA3</accession>
<feature type="compositionally biased region" description="Polar residues" evidence="1">
    <location>
        <begin position="122"/>
        <end position="132"/>
    </location>
</feature>
<feature type="region of interest" description="Disordered" evidence="1">
    <location>
        <begin position="250"/>
        <end position="303"/>
    </location>
</feature>
<feature type="region of interest" description="Disordered" evidence="1">
    <location>
        <begin position="1"/>
        <end position="132"/>
    </location>
</feature>
<feature type="region of interest" description="Disordered" evidence="1">
    <location>
        <begin position="341"/>
        <end position="360"/>
    </location>
</feature>
<feature type="region of interest" description="Disordered" evidence="1">
    <location>
        <begin position="150"/>
        <end position="232"/>
    </location>
</feature>
<dbReference type="EMBL" id="MTKT01004486">
    <property type="protein sequence ID" value="OWM71062.1"/>
    <property type="molecule type" value="Genomic_DNA"/>
</dbReference>
<evidence type="ECO:0000313" key="2">
    <source>
        <dbReference type="EMBL" id="OWM71062.1"/>
    </source>
</evidence>
<dbReference type="AlphaFoldDB" id="A0A218WGA3"/>
<reference evidence="3" key="1">
    <citation type="journal article" date="2017" name="Plant J.">
        <title>The pomegranate (Punica granatum L.) genome and the genomics of punicalagin biosynthesis.</title>
        <authorList>
            <person name="Qin G."/>
            <person name="Xu C."/>
            <person name="Ming R."/>
            <person name="Tang H."/>
            <person name="Guyot R."/>
            <person name="Kramer E.M."/>
            <person name="Hu Y."/>
            <person name="Yi X."/>
            <person name="Qi Y."/>
            <person name="Xu X."/>
            <person name="Gao Z."/>
            <person name="Pan H."/>
            <person name="Jian J."/>
            <person name="Tian Y."/>
            <person name="Yue Z."/>
            <person name="Xu Y."/>
        </authorList>
    </citation>
    <scope>NUCLEOTIDE SEQUENCE [LARGE SCALE GENOMIC DNA]</scope>
    <source>
        <strain evidence="3">cv. Dabenzi</strain>
    </source>
</reference>
<feature type="compositionally biased region" description="Low complexity" evidence="1">
    <location>
        <begin position="32"/>
        <end position="46"/>
    </location>
</feature>
<gene>
    <name evidence="2" type="ORF">CDL15_Pgr011189</name>
</gene>
<dbReference type="Proteomes" id="UP000197138">
    <property type="component" value="Unassembled WGS sequence"/>
</dbReference>
<organism evidence="2 3">
    <name type="scientific">Punica granatum</name>
    <name type="common">Pomegranate</name>
    <dbReference type="NCBI Taxonomy" id="22663"/>
    <lineage>
        <taxon>Eukaryota</taxon>
        <taxon>Viridiplantae</taxon>
        <taxon>Streptophyta</taxon>
        <taxon>Embryophyta</taxon>
        <taxon>Tracheophyta</taxon>
        <taxon>Spermatophyta</taxon>
        <taxon>Magnoliopsida</taxon>
        <taxon>eudicotyledons</taxon>
        <taxon>Gunneridae</taxon>
        <taxon>Pentapetalae</taxon>
        <taxon>rosids</taxon>
        <taxon>malvids</taxon>
        <taxon>Myrtales</taxon>
        <taxon>Lythraceae</taxon>
        <taxon>Punica</taxon>
    </lineage>
</organism>
<comment type="caution">
    <text evidence="2">The sequence shown here is derived from an EMBL/GenBank/DDBJ whole genome shotgun (WGS) entry which is preliminary data.</text>
</comment>
<evidence type="ECO:0000256" key="1">
    <source>
        <dbReference type="SAM" id="MobiDB-lite"/>
    </source>
</evidence>
<evidence type="ECO:0000313" key="3">
    <source>
        <dbReference type="Proteomes" id="UP000197138"/>
    </source>
</evidence>
<feature type="compositionally biased region" description="Low complexity" evidence="1">
    <location>
        <begin position="155"/>
        <end position="173"/>
    </location>
</feature>
<proteinExistence type="predicted"/>